<dbReference type="InterPro" id="IPR001466">
    <property type="entry name" value="Beta-lactam-related"/>
</dbReference>
<dbReference type="Proteomes" id="UP000008635">
    <property type="component" value="Chromosome"/>
</dbReference>
<keyword evidence="3" id="KW-1185">Reference proteome</keyword>
<dbReference type="PANTHER" id="PTHR43283">
    <property type="entry name" value="BETA-LACTAMASE-RELATED"/>
    <property type="match status" value="1"/>
</dbReference>
<dbReference type="InterPro" id="IPR012338">
    <property type="entry name" value="Beta-lactam/transpept-like"/>
</dbReference>
<dbReference type="Pfam" id="PF00144">
    <property type="entry name" value="Beta-lactamase"/>
    <property type="match status" value="1"/>
</dbReference>
<dbReference type="RefSeq" id="WP_013557880.1">
    <property type="nucleotide sequence ID" value="NC_014958.1"/>
</dbReference>
<evidence type="ECO:0000313" key="2">
    <source>
        <dbReference type="EMBL" id="ADV68376.1"/>
    </source>
</evidence>
<dbReference type="OrthoDB" id="9773047at2"/>
<dbReference type="eggNOG" id="COG1680">
    <property type="taxonomic scope" value="Bacteria"/>
</dbReference>
<dbReference type="Gene3D" id="3.40.710.10">
    <property type="entry name" value="DD-peptidase/beta-lactamase superfamily"/>
    <property type="match status" value="1"/>
</dbReference>
<dbReference type="MEROPS" id="S12.A23"/>
<feature type="domain" description="Beta-lactamase-related" evidence="1">
    <location>
        <begin position="26"/>
        <end position="314"/>
    </location>
</feature>
<evidence type="ECO:0000259" key="1">
    <source>
        <dbReference type="Pfam" id="PF00144"/>
    </source>
</evidence>
<dbReference type="PANTHER" id="PTHR43283:SF7">
    <property type="entry name" value="BETA-LACTAMASE-RELATED DOMAIN-CONTAINING PROTEIN"/>
    <property type="match status" value="1"/>
</dbReference>
<proteinExistence type="predicted"/>
<dbReference type="HOGENOM" id="CLU_030169_1_3_0"/>
<dbReference type="STRING" id="709986.Deima_2747"/>
<organism evidence="2 3">
    <name type="scientific">Deinococcus maricopensis (strain DSM 21211 / LMG 22137 / NRRL B-23946 / LB-34)</name>
    <dbReference type="NCBI Taxonomy" id="709986"/>
    <lineage>
        <taxon>Bacteria</taxon>
        <taxon>Thermotogati</taxon>
        <taxon>Deinococcota</taxon>
        <taxon>Deinococci</taxon>
        <taxon>Deinococcales</taxon>
        <taxon>Deinococcaceae</taxon>
        <taxon>Deinococcus</taxon>
    </lineage>
</organism>
<dbReference type="KEGG" id="dmr:Deima_2747"/>
<accession>E8UBD7</accession>
<reference evidence="2 3" key="1">
    <citation type="journal article" date="2011" name="Stand. Genomic Sci.">
        <title>Complete genome sequence of Deinococcus maricopensis type strain (LB-34).</title>
        <authorList>
            <person name="Pukall R."/>
            <person name="Zeytun A."/>
            <person name="Lucas S."/>
            <person name="Lapidus A."/>
            <person name="Hammon N."/>
            <person name="Deshpande S."/>
            <person name="Nolan M."/>
            <person name="Cheng J.F."/>
            <person name="Pitluck S."/>
            <person name="Liolios K."/>
            <person name="Pagani I."/>
            <person name="Mikhailova N."/>
            <person name="Ivanova N."/>
            <person name="Mavromatis K."/>
            <person name="Pati A."/>
            <person name="Tapia R."/>
            <person name="Han C."/>
            <person name="Goodwin L."/>
            <person name="Chen A."/>
            <person name="Palaniappan K."/>
            <person name="Land M."/>
            <person name="Hauser L."/>
            <person name="Chang Y.J."/>
            <person name="Jeffries C.D."/>
            <person name="Brambilla E.M."/>
            <person name="Rohde M."/>
            <person name="Goker M."/>
            <person name="Detter J.C."/>
            <person name="Woyke T."/>
            <person name="Bristow J."/>
            <person name="Eisen J.A."/>
            <person name="Markowitz V."/>
            <person name="Hugenholtz P."/>
            <person name="Kyrpides N.C."/>
            <person name="Klenk H.P."/>
        </authorList>
    </citation>
    <scope>NUCLEOTIDE SEQUENCE [LARGE SCALE GENOMIC DNA]</scope>
    <source>
        <strain evidence="3">DSM 21211 / LMG 22137 / NRRL B-23946 / LB-34</strain>
    </source>
</reference>
<reference evidence="3" key="2">
    <citation type="submission" date="2011-01" db="EMBL/GenBank/DDBJ databases">
        <title>The complete genome of Deinococcus maricopensis DSM 21211.</title>
        <authorList>
            <consortium name="US DOE Joint Genome Institute (JGI-PGF)"/>
            <person name="Lucas S."/>
            <person name="Copeland A."/>
            <person name="Lapidus A."/>
            <person name="Goodwin L."/>
            <person name="Pitluck S."/>
            <person name="Kyrpides N."/>
            <person name="Mavromatis K."/>
            <person name="Pagani I."/>
            <person name="Ivanova N."/>
            <person name="Ovchinnikova G."/>
            <person name="Zeytun A."/>
            <person name="Detter J.C."/>
            <person name="Han C."/>
            <person name="Land M."/>
            <person name="Hauser L."/>
            <person name="Markowitz V."/>
            <person name="Cheng J.-F."/>
            <person name="Hugenholtz P."/>
            <person name="Woyke T."/>
            <person name="Wu D."/>
            <person name="Pukall R."/>
            <person name="Gehrich-Schroeter G."/>
            <person name="Brambilla E."/>
            <person name="Klenk H.-P."/>
            <person name="Eisen J.A."/>
        </authorList>
    </citation>
    <scope>NUCLEOTIDE SEQUENCE [LARGE SCALE GENOMIC DNA]</scope>
    <source>
        <strain evidence="3">DSM 21211 / LMG 22137 / NRRL B-23946 / LB-34</strain>
    </source>
</reference>
<sequence length="333" mass="37439">MTHQGHPHDLPVVPPHTVGLDPQRLEQAERHLTAQRPHATSLLVARHGQLAFERYFGIQAHEAQDTQSITKSLVSLLTGVVVRRGLLHLDQPILQDWPDAQRTLTDPRWHAVTVRHLLTMTSGLPSEITNPAYDDAWFLNADPVHFTLTQTLRTEPGTEFHYSNAGVHLLGTLLARVTGQPLERVLQDTLLSPLGIPARPWPRDPQGRVWASGMLHLTPRELLRLGQLVLQEGQWQGHTLVPARWIKHMTRPWVEGYAFMEGLPRYGWLWWLPGPPEPPGLYATGYGGQYLAVFPDLELVVVMTGRVEPHPSHRHVIADLAAHVASSPRRPDP</sequence>
<dbReference type="SUPFAM" id="SSF56601">
    <property type="entry name" value="beta-lactamase/transpeptidase-like"/>
    <property type="match status" value="1"/>
</dbReference>
<evidence type="ECO:0000313" key="3">
    <source>
        <dbReference type="Proteomes" id="UP000008635"/>
    </source>
</evidence>
<protein>
    <submittedName>
        <fullName evidence="2">Beta-lactamase</fullName>
    </submittedName>
</protein>
<dbReference type="InterPro" id="IPR050789">
    <property type="entry name" value="Diverse_Enzym_Activities"/>
</dbReference>
<name>E8UBD7_DEIML</name>
<dbReference type="EMBL" id="CP002454">
    <property type="protein sequence ID" value="ADV68376.1"/>
    <property type="molecule type" value="Genomic_DNA"/>
</dbReference>
<dbReference type="AlphaFoldDB" id="E8UBD7"/>
<gene>
    <name evidence="2" type="ordered locus">Deima_2747</name>
</gene>